<dbReference type="Pfam" id="PF00072">
    <property type="entry name" value="Response_reg"/>
    <property type="match status" value="1"/>
</dbReference>
<dbReference type="SUPFAM" id="SSF52172">
    <property type="entry name" value="CheY-like"/>
    <property type="match status" value="1"/>
</dbReference>
<keyword evidence="8" id="KW-1185">Reference proteome</keyword>
<name>A0A4S4BYH9_9BACL</name>
<dbReference type="InterPro" id="IPR018060">
    <property type="entry name" value="HTH_AraC"/>
</dbReference>
<dbReference type="RefSeq" id="WP_136369752.1">
    <property type="nucleotide sequence ID" value="NZ_SSOB01000011.1"/>
</dbReference>
<gene>
    <name evidence="7" type="ORF">E6C55_10530</name>
</gene>
<sequence length="531" mass="61092">MRCLLIDDDIPTVEALLRIVNWEEHGIRELATAYNIQDAKRLFEAARPDLIICDIEMPRGTGLDMIRWVREQEYDGGFIFFTCHESFEFASAAISYSADAYLVKPLDKAKLEGTLRKAVDALRQNRLLGEYSKLGLAWIKNREWVEKNFWRDVLTEAISPREDLIGSELRKRELALDARREYRLLLAGVPRSRIGERWESSIFQYALSNLVSESLFGQVNHDRIIPYQTESSFYVVALLEAPLEEEELRERGGRLIRLCDDYLKCTLTCYISERVPIAGMSRAREELERLDAANLLFRGKVHRQNEPLAYDTTERYALDMERFGLLFVQKEKAQIVNGLKKELETLAERNMLDPATLHSIREDFLQVVYSFLLRNHIQAHVLFADEAIQRLAQQADGGVFDFMKWAQAVTGKTIDSVRDALESEGVVEKAKRFIHDHYKQELSREDVAAHVFLTGDYLAKVFKSETGCTIKEYLNECRIQSAKRELLESKASVGDIALDSGFDTLSYFSTVFKKLTGETPNAYRSRHQGRS</sequence>
<feature type="domain" description="Response regulatory" evidence="6">
    <location>
        <begin position="2"/>
        <end position="119"/>
    </location>
</feature>
<dbReference type="PROSITE" id="PS00041">
    <property type="entry name" value="HTH_ARAC_FAMILY_1"/>
    <property type="match status" value="1"/>
</dbReference>
<dbReference type="InterPro" id="IPR020449">
    <property type="entry name" value="Tscrpt_reg_AraC-type_HTH"/>
</dbReference>
<protein>
    <submittedName>
        <fullName evidence="7">Helix-turn-helix domain-containing protein</fullName>
    </submittedName>
</protein>
<dbReference type="GO" id="GO:0043565">
    <property type="term" value="F:sequence-specific DNA binding"/>
    <property type="evidence" value="ECO:0007669"/>
    <property type="project" value="InterPro"/>
</dbReference>
<dbReference type="Proteomes" id="UP000310636">
    <property type="component" value="Unassembled WGS sequence"/>
</dbReference>
<accession>A0A4S4BYH9</accession>
<evidence type="ECO:0000259" key="6">
    <source>
        <dbReference type="PROSITE" id="PS50110"/>
    </source>
</evidence>
<keyword evidence="4" id="KW-0597">Phosphoprotein</keyword>
<feature type="modified residue" description="4-aspartylphosphate" evidence="4">
    <location>
        <position position="54"/>
    </location>
</feature>
<comment type="caution">
    <text evidence="7">The sequence shown here is derived from an EMBL/GenBank/DDBJ whole genome shotgun (WGS) entry which is preliminary data.</text>
</comment>
<evidence type="ECO:0000259" key="5">
    <source>
        <dbReference type="PROSITE" id="PS01124"/>
    </source>
</evidence>
<dbReference type="InterPro" id="IPR011006">
    <property type="entry name" value="CheY-like_superfamily"/>
</dbReference>
<keyword evidence="2" id="KW-0238">DNA-binding</keyword>
<dbReference type="InterPro" id="IPR009057">
    <property type="entry name" value="Homeodomain-like_sf"/>
</dbReference>
<evidence type="ECO:0000313" key="8">
    <source>
        <dbReference type="Proteomes" id="UP000310636"/>
    </source>
</evidence>
<dbReference type="GO" id="GO:0003700">
    <property type="term" value="F:DNA-binding transcription factor activity"/>
    <property type="evidence" value="ECO:0007669"/>
    <property type="project" value="InterPro"/>
</dbReference>
<proteinExistence type="predicted"/>
<keyword evidence="3" id="KW-0804">Transcription</keyword>
<dbReference type="SMART" id="SM00448">
    <property type="entry name" value="REC"/>
    <property type="match status" value="1"/>
</dbReference>
<evidence type="ECO:0000256" key="2">
    <source>
        <dbReference type="ARBA" id="ARBA00023125"/>
    </source>
</evidence>
<dbReference type="PANTHER" id="PTHR43280">
    <property type="entry name" value="ARAC-FAMILY TRANSCRIPTIONAL REGULATOR"/>
    <property type="match status" value="1"/>
</dbReference>
<dbReference type="Pfam" id="PF12833">
    <property type="entry name" value="HTH_18"/>
    <property type="match status" value="1"/>
</dbReference>
<feature type="domain" description="HTH araC/xylS-type" evidence="5">
    <location>
        <begin position="428"/>
        <end position="526"/>
    </location>
</feature>
<dbReference type="PROSITE" id="PS01124">
    <property type="entry name" value="HTH_ARAC_FAMILY_2"/>
    <property type="match status" value="1"/>
</dbReference>
<evidence type="ECO:0000256" key="3">
    <source>
        <dbReference type="ARBA" id="ARBA00023163"/>
    </source>
</evidence>
<dbReference type="OrthoDB" id="1974963at2"/>
<dbReference type="AlphaFoldDB" id="A0A4S4BYH9"/>
<evidence type="ECO:0000256" key="4">
    <source>
        <dbReference type="PROSITE-ProRule" id="PRU00169"/>
    </source>
</evidence>
<dbReference type="CDD" id="cd17536">
    <property type="entry name" value="REC_YesN-like"/>
    <property type="match status" value="1"/>
</dbReference>
<organism evidence="7 8">
    <name type="scientific">Cohnella fermenti</name>
    <dbReference type="NCBI Taxonomy" id="2565925"/>
    <lineage>
        <taxon>Bacteria</taxon>
        <taxon>Bacillati</taxon>
        <taxon>Bacillota</taxon>
        <taxon>Bacilli</taxon>
        <taxon>Bacillales</taxon>
        <taxon>Paenibacillaceae</taxon>
        <taxon>Cohnella</taxon>
    </lineage>
</organism>
<dbReference type="PANTHER" id="PTHR43280:SF34">
    <property type="entry name" value="ARAC-FAMILY TRANSCRIPTIONAL REGULATOR"/>
    <property type="match status" value="1"/>
</dbReference>
<dbReference type="PROSITE" id="PS50110">
    <property type="entry name" value="RESPONSE_REGULATORY"/>
    <property type="match status" value="1"/>
</dbReference>
<dbReference type="SUPFAM" id="SSF46689">
    <property type="entry name" value="Homeodomain-like"/>
    <property type="match status" value="2"/>
</dbReference>
<reference evidence="7 8" key="1">
    <citation type="submission" date="2019-04" db="EMBL/GenBank/DDBJ databases">
        <title>Cohnella sp. nov. isolated from preserved vegetables.</title>
        <authorList>
            <person name="Lin S.-Y."/>
            <person name="Hung M.-H."/>
            <person name="Young C.-C."/>
        </authorList>
    </citation>
    <scope>NUCLEOTIDE SEQUENCE [LARGE SCALE GENOMIC DNA]</scope>
    <source>
        <strain evidence="7 8">CC-MHH1044</strain>
    </source>
</reference>
<dbReference type="InterPro" id="IPR018062">
    <property type="entry name" value="HTH_AraC-typ_CS"/>
</dbReference>
<dbReference type="InterPro" id="IPR001789">
    <property type="entry name" value="Sig_transdc_resp-reg_receiver"/>
</dbReference>
<dbReference type="GO" id="GO:0000160">
    <property type="term" value="P:phosphorelay signal transduction system"/>
    <property type="evidence" value="ECO:0007669"/>
    <property type="project" value="InterPro"/>
</dbReference>
<dbReference type="PRINTS" id="PR00032">
    <property type="entry name" value="HTHARAC"/>
</dbReference>
<dbReference type="EMBL" id="SSOB01000011">
    <property type="protein sequence ID" value="THF80315.1"/>
    <property type="molecule type" value="Genomic_DNA"/>
</dbReference>
<dbReference type="Gene3D" id="1.10.10.60">
    <property type="entry name" value="Homeodomain-like"/>
    <property type="match status" value="2"/>
</dbReference>
<evidence type="ECO:0000256" key="1">
    <source>
        <dbReference type="ARBA" id="ARBA00023015"/>
    </source>
</evidence>
<keyword evidence="1" id="KW-0805">Transcription regulation</keyword>
<evidence type="ECO:0000313" key="7">
    <source>
        <dbReference type="EMBL" id="THF80315.1"/>
    </source>
</evidence>
<dbReference type="SMART" id="SM00342">
    <property type="entry name" value="HTH_ARAC"/>
    <property type="match status" value="1"/>
</dbReference>
<dbReference type="Gene3D" id="3.40.50.2300">
    <property type="match status" value="1"/>
</dbReference>